<comment type="caution">
    <text evidence="1">The sequence shown here is derived from an EMBL/GenBank/DDBJ whole genome shotgun (WGS) entry which is preliminary data.</text>
</comment>
<keyword evidence="2" id="KW-1185">Reference proteome</keyword>
<sequence>MPTVTTLDFDVHDLPMDVFDLTVSGLEVQTLTLGRGHDIVNGPFTNCHGVSGCGCCSGCSNKPHSEPDDDTDTDTEE</sequence>
<organism evidence="1 2">
    <name type="scientific">Nonomuraea soli</name>
    <dbReference type="NCBI Taxonomy" id="1032476"/>
    <lineage>
        <taxon>Bacteria</taxon>
        <taxon>Bacillati</taxon>
        <taxon>Actinomycetota</taxon>
        <taxon>Actinomycetes</taxon>
        <taxon>Streptosporangiales</taxon>
        <taxon>Streptosporangiaceae</taxon>
        <taxon>Nonomuraea</taxon>
    </lineage>
</organism>
<accession>A0A7W0HTR7</accession>
<protein>
    <recommendedName>
        <fullName evidence="3">GE37468 family thiazolyl peptide</fullName>
    </recommendedName>
</protein>
<evidence type="ECO:0000313" key="1">
    <source>
        <dbReference type="EMBL" id="MBA2895389.1"/>
    </source>
</evidence>
<gene>
    <name evidence="1" type="ORF">HNR30_006775</name>
</gene>
<proteinExistence type="predicted"/>
<dbReference type="RefSeq" id="WP_181614148.1">
    <property type="nucleotide sequence ID" value="NZ_BAABAM010000009.1"/>
</dbReference>
<reference evidence="1 2" key="1">
    <citation type="submission" date="2020-07" db="EMBL/GenBank/DDBJ databases">
        <title>Genomic Encyclopedia of Type Strains, Phase IV (KMG-IV): sequencing the most valuable type-strain genomes for metagenomic binning, comparative biology and taxonomic classification.</title>
        <authorList>
            <person name="Goeker M."/>
        </authorList>
    </citation>
    <scope>NUCLEOTIDE SEQUENCE [LARGE SCALE GENOMIC DNA]</scope>
    <source>
        <strain evidence="1 2">DSM 45533</strain>
    </source>
</reference>
<dbReference type="EMBL" id="JACDUR010000007">
    <property type="protein sequence ID" value="MBA2895389.1"/>
    <property type="molecule type" value="Genomic_DNA"/>
</dbReference>
<name>A0A7W0HTR7_9ACTN</name>
<evidence type="ECO:0008006" key="3">
    <source>
        <dbReference type="Google" id="ProtNLM"/>
    </source>
</evidence>
<evidence type="ECO:0000313" key="2">
    <source>
        <dbReference type="Proteomes" id="UP000530928"/>
    </source>
</evidence>
<dbReference type="Proteomes" id="UP000530928">
    <property type="component" value="Unassembled WGS sequence"/>
</dbReference>
<dbReference type="AlphaFoldDB" id="A0A7W0HTR7"/>